<reference evidence="1 2" key="1">
    <citation type="submission" date="2014-01" db="EMBL/GenBank/DDBJ databases">
        <title>Full genme sequencing of cellulolytic bacterium Gynuella sunshinyii YC6258T gen. nov., sp. nov.</title>
        <authorList>
            <person name="Khan H."/>
            <person name="Chung E.J."/>
            <person name="Chung Y.R."/>
        </authorList>
    </citation>
    <scope>NUCLEOTIDE SEQUENCE [LARGE SCALE GENOMIC DNA]</scope>
    <source>
        <strain evidence="1 2">YC6258</strain>
    </source>
</reference>
<dbReference type="AlphaFoldDB" id="A0A0C5VHS1"/>
<dbReference type="EMBL" id="CP007142">
    <property type="protein sequence ID" value="AJQ93786.1"/>
    <property type="molecule type" value="Genomic_DNA"/>
</dbReference>
<name>A0A0C5VHS1_9GAMM</name>
<evidence type="ECO:0000313" key="2">
    <source>
        <dbReference type="Proteomes" id="UP000032266"/>
    </source>
</evidence>
<sequence>MAEHHLLPYQSWLAPIVCMPDPDVFYPSGMISLEQTPMNLAFF</sequence>
<keyword evidence="2" id="KW-1185">Reference proteome</keyword>
<organism evidence="1 2">
    <name type="scientific">Gynuella sunshinyii YC6258</name>
    <dbReference type="NCBI Taxonomy" id="1445510"/>
    <lineage>
        <taxon>Bacteria</taxon>
        <taxon>Pseudomonadati</taxon>
        <taxon>Pseudomonadota</taxon>
        <taxon>Gammaproteobacteria</taxon>
        <taxon>Oceanospirillales</taxon>
        <taxon>Saccharospirillaceae</taxon>
        <taxon>Gynuella</taxon>
    </lineage>
</organism>
<accession>A0A0C5VHS1</accession>
<dbReference type="KEGG" id="gsn:YC6258_01742"/>
<dbReference type="Proteomes" id="UP000032266">
    <property type="component" value="Chromosome"/>
</dbReference>
<protein>
    <submittedName>
        <fullName evidence="1">Uncharacterized protein</fullName>
    </submittedName>
</protein>
<evidence type="ECO:0000313" key="1">
    <source>
        <dbReference type="EMBL" id="AJQ93786.1"/>
    </source>
</evidence>
<gene>
    <name evidence="1" type="ORF">YC6258_01742</name>
</gene>
<proteinExistence type="predicted"/>
<dbReference type="HOGENOM" id="CLU_3234240_0_0_6"/>